<protein>
    <submittedName>
        <fullName evidence="2">Uncharacterized protein</fullName>
    </submittedName>
</protein>
<dbReference type="Proteomes" id="UP001172159">
    <property type="component" value="Unassembled WGS sequence"/>
</dbReference>
<feature type="region of interest" description="Disordered" evidence="1">
    <location>
        <begin position="149"/>
        <end position="218"/>
    </location>
</feature>
<evidence type="ECO:0000313" key="2">
    <source>
        <dbReference type="EMBL" id="KAK0704110.1"/>
    </source>
</evidence>
<sequence>MEDPRIRDEQLKLQALHRQYLEQRTSHVVNTESKKAAIFITDYLRETIVRCSEQTSIITKAVVATTGNEYLHKIAPGPNQIRLKLVRHVVSHLLAQFNIRPRPPAVPKGTHIIDITGDDEDNIEPAASAIASRFAVTIDDHLLAVKREKNADDSLPQQSQPGDEVGPEGLSSPGDPARRDGPGRSDGTVEERQDRTGDLEQQHSPITEPAPEAEERPLMRTIPCAEVVGQDWIFEFPTIGPGWFILRCDKEIPVDGYCHHFRTNPIVGNRALKHFTNRATATKCHSTPVPGDWTLEMIVREYGYKGKSPTVSFHFMHCLLSGVQYIR</sequence>
<accession>A0AA39ZV58</accession>
<dbReference type="EMBL" id="JAUKTV010000022">
    <property type="protein sequence ID" value="KAK0704110.1"/>
    <property type="molecule type" value="Genomic_DNA"/>
</dbReference>
<proteinExistence type="predicted"/>
<evidence type="ECO:0000313" key="3">
    <source>
        <dbReference type="Proteomes" id="UP001172159"/>
    </source>
</evidence>
<keyword evidence="3" id="KW-1185">Reference proteome</keyword>
<reference evidence="2" key="1">
    <citation type="submission" date="2023-06" db="EMBL/GenBank/DDBJ databases">
        <title>Genome-scale phylogeny and comparative genomics of the fungal order Sordariales.</title>
        <authorList>
            <consortium name="Lawrence Berkeley National Laboratory"/>
            <person name="Hensen N."/>
            <person name="Bonometti L."/>
            <person name="Westerberg I."/>
            <person name="Brannstrom I.O."/>
            <person name="Guillou S."/>
            <person name="Cros-Aarteil S."/>
            <person name="Calhoun S."/>
            <person name="Haridas S."/>
            <person name="Kuo A."/>
            <person name="Mondo S."/>
            <person name="Pangilinan J."/>
            <person name="Riley R."/>
            <person name="Labutti K."/>
            <person name="Andreopoulos B."/>
            <person name="Lipzen A."/>
            <person name="Chen C."/>
            <person name="Yanf M."/>
            <person name="Daum C."/>
            <person name="Ng V."/>
            <person name="Clum A."/>
            <person name="Steindorff A."/>
            <person name="Ohm R."/>
            <person name="Martin F."/>
            <person name="Silar P."/>
            <person name="Natvig D."/>
            <person name="Lalanne C."/>
            <person name="Gautier V."/>
            <person name="Ament-Velasquez S.L."/>
            <person name="Kruys A."/>
            <person name="Hutchinson M.I."/>
            <person name="Powell A.J."/>
            <person name="Barry K."/>
            <person name="Miller A.N."/>
            <person name="Grigoriev I.V."/>
            <person name="Debuchy R."/>
            <person name="Gladieux P."/>
            <person name="Thoren M.H."/>
            <person name="Johannesson H."/>
        </authorList>
    </citation>
    <scope>NUCLEOTIDE SEQUENCE</scope>
    <source>
        <strain evidence="2">CBS 540.89</strain>
    </source>
</reference>
<evidence type="ECO:0000256" key="1">
    <source>
        <dbReference type="SAM" id="MobiDB-lite"/>
    </source>
</evidence>
<organism evidence="2 3">
    <name type="scientific">Apiosordaria backusii</name>
    <dbReference type="NCBI Taxonomy" id="314023"/>
    <lineage>
        <taxon>Eukaryota</taxon>
        <taxon>Fungi</taxon>
        <taxon>Dikarya</taxon>
        <taxon>Ascomycota</taxon>
        <taxon>Pezizomycotina</taxon>
        <taxon>Sordariomycetes</taxon>
        <taxon>Sordariomycetidae</taxon>
        <taxon>Sordariales</taxon>
        <taxon>Lasiosphaeriaceae</taxon>
        <taxon>Apiosordaria</taxon>
    </lineage>
</organism>
<name>A0AA39ZV58_9PEZI</name>
<feature type="compositionally biased region" description="Basic and acidic residues" evidence="1">
    <location>
        <begin position="176"/>
        <end position="201"/>
    </location>
</feature>
<dbReference type="AlphaFoldDB" id="A0AA39ZV58"/>
<gene>
    <name evidence="2" type="ORF">B0T21DRAFT_377953</name>
</gene>
<comment type="caution">
    <text evidence="2">The sequence shown here is derived from an EMBL/GenBank/DDBJ whole genome shotgun (WGS) entry which is preliminary data.</text>
</comment>